<evidence type="ECO:0000313" key="5">
    <source>
        <dbReference type="Proteomes" id="UP001218231"/>
    </source>
</evidence>
<dbReference type="PANTHER" id="PTHR42715:SF10">
    <property type="entry name" value="BETA-GLUCOSIDASE"/>
    <property type="match status" value="1"/>
</dbReference>
<dbReference type="Proteomes" id="UP001218231">
    <property type="component" value="Plasmid unnamed1"/>
</dbReference>
<dbReference type="SMART" id="SM01217">
    <property type="entry name" value="Fn3_like"/>
    <property type="match status" value="1"/>
</dbReference>
<comment type="similarity">
    <text evidence="1">Belongs to the glycosyl hydrolase 3 family.</text>
</comment>
<gene>
    <name evidence="4" type="ORF">PQ457_19320</name>
</gene>
<dbReference type="RefSeq" id="WP_273619444.1">
    <property type="nucleotide sequence ID" value="NZ_CP117418.1"/>
</dbReference>
<dbReference type="SUPFAM" id="SSF52279">
    <property type="entry name" value="Beta-D-glucan exohydrolase, C-terminal domain"/>
    <property type="match status" value="1"/>
</dbReference>
<dbReference type="InterPro" id="IPR050288">
    <property type="entry name" value="Cellulose_deg_GH3"/>
</dbReference>
<name>A0ABY7U0W0_9SPHN</name>
<dbReference type="InterPro" id="IPR036881">
    <property type="entry name" value="Glyco_hydro_3_C_sf"/>
</dbReference>
<keyword evidence="4" id="KW-0614">Plasmid</keyword>
<reference evidence="4 5" key="1">
    <citation type="submission" date="2023-02" db="EMBL/GenBank/DDBJ databases">
        <title>Genome sequence of Novosphingobium humi KACC 19094.</title>
        <authorList>
            <person name="Kim S."/>
            <person name="Heo J."/>
            <person name="Kwon S.-W."/>
        </authorList>
    </citation>
    <scope>NUCLEOTIDE SEQUENCE [LARGE SCALE GENOMIC DNA]</scope>
    <source>
        <strain evidence="4 5">KACC 19094</strain>
        <plasmid evidence="4 5">unnamed1</plasmid>
    </source>
</reference>
<dbReference type="InterPro" id="IPR026891">
    <property type="entry name" value="Fn3-like"/>
</dbReference>
<dbReference type="InterPro" id="IPR013783">
    <property type="entry name" value="Ig-like_fold"/>
</dbReference>
<evidence type="ECO:0000256" key="2">
    <source>
        <dbReference type="ARBA" id="ARBA00022801"/>
    </source>
</evidence>
<evidence type="ECO:0000256" key="1">
    <source>
        <dbReference type="ARBA" id="ARBA00005336"/>
    </source>
</evidence>
<geneLocation type="plasmid" evidence="4 5">
    <name>unnamed1</name>
</geneLocation>
<accession>A0ABY7U0W0</accession>
<keyword evidence="2" id="KW-0378">Hydrolase</keyword>
<keyword evidence="5" id="KW-1185">Reference proteome</keyword>
<dbReference type="Gene3D" id="2.60.40.10">
    <property type="entry name" value="Immunoglobulins"/>
    <property type="match status" value="1"/>
</dbReference>
<evidence type="ECO:0000313" key="4">
    <source>
        <dbReference type="EMBL" id="WCT79160.1"/>
    </source>
</evidence>
<dbReference type="Gene3D" id="3.40.50.1700">
    <property type="entry name" value="Glycoside hydrolase family 3 C-terminal domain"/>
    <property type="match status" value="1"/>
</dbReference>
<evidence type="ECO:0000259" key="3">
    <source>
        <dbReference type="SMART" id="SM01217"/>
    </source>
</evidence>
<proteinExistence type="inferred from homology"/>
<protein>
    <submittedName>
        <fullName evidence="4">Fibronectin type III-like domain-contianing protein</fullName>
    </submittedName>
</protein>
<feature type="domain" description="Fibronectin type III-like" evidence="3">
    <location>
        <begin position="71"/>
        <end position="136"/>
    </location>
</feature>
<dbReference type="Pfam" id="PF14310">
    <property type="entry name" value="Fn3-like"/>
    <property type="match status" value="1"/>
</dbReference>
<dbReference type="PANTHER" id="PTHR42715">
    <property type="entry name" value="BETA-GLUCOSIDASE"/>
    <property type="match status" value="1"/>
</dbReference>
<dbReference type="EMBL" id="CP117418">
    <property type="protein sequence ID" value="WCT79160.1"/>
    <property type="molecule type" value="Genomic_DNA"/>
</dbReference>
<organism evidence="4 5">
    <name type="scientific">Novosphingobium humi</name>
    <dbReference type="NCBI Taxonomy" id="2282397"/>
    <lineage>
        <taxon>Bacteria</taxon>
        <taxon>Pseudomonadati</taxon>
        <taxon>Pseudomonadota</taxon>
        <taxon>Alphaproteobacteria</taxon>
        <taxon>Sphingomonadales</taxon>
        <taxon>Sphingomonadaceae</taxon>
        <taxon>Novosphingobium</taxon>
    </lineage>
</organism>
<sequence length="154" mass="16984">MPEATLVTVDYSEGANVGYRAFARTNEKPLFPFGYGLSYSKFTRSKLAAAKGKKLSLSFSIKNVGERAGADVAQLYLVQRDGERLLRLVGFQKVMLNPGESRSVTFTVDDRLLAQWQDGAWSIPAGSYTFGLGENAAKLDPTITVRLAGRRWKD</sequence>